<keyword evidence="2" id="KW-1185">Reference proteome</keyword>
<evidence type="ECO:0000313" key="2">
    <source>
        <dbReference type="Proteomes" id="UP000054761"/>
    </source>
</evidence>
<dbReference type="PANTHER" id="PTHR43792">
    <property type="entry name" value="GNAT FAMILY, PUTATIVE (AFU_ORTHOLOGUE AFUA_3G00765)-RELATED-RELATED"/>
    <property type="match status" value="1"/>
</dbReference>
<accession>A0A0W0WEG7</accession>
<dbReference type="PANTHER" id="PTHR43792:SF1">
    <property type="entry name" value="N-ACETYLTRANSFERASE DOMAIN-CONTAINING PROTEIN"/>
    <property type="match status" value="1"/>
</dbReference>
<dbReference type="CDD" id="cd04301">
    <property type="entry name" value="NAT_SF"/>
    <property type="match status" value="1"/>
</dbReference>
<reference evidence="1 2" key="1">
    <citation type="submission" date="2015-11" db="EMBL/GenBank/DDBJ databases">
        <title>Genomic analysis of 38 Legionella species identifies large and diverse effector repertoires.</title>
        <authorList>
            <person name="Burstein D."/>
            <person name="Amaro F."/>
            <person name="Zusman T."/>
            <person name="Lifshitz Z."/>
            <person name="Cohen O."/>
            <person name="Gilbert J.A."/>
            <person name="Pupko T."/>
            <person name="Shuman H.A."/>
            <person name="Segal G."/>
        </authorList>
    </citation>
    <scope>NUCLEOTIDE SEQUENCE [LARGE SCALE GENOMIC DNA]</scope>
    <source>
        <strain evidence="1 2">Bercovier 4</strain>
    </source>
</reference>
<sequence length="167" mass="19860">MKKYLIKTKNLGMRFIQKSDIQLLEDLEKDPEVKKFFPSGTLDRDEIQEMINDCLFECNKRNLPCFAIFELETGEFVGRAYFDKFKTGETKIGYLFHKKFWDKGYATEVLQALLDWAKQHINADYIIAYADKEHTASFRVMEKCGMEYYRDGSYKGMESKFYRIKNQ</sequence>
<proteinExistence type="predicted"/>
<dbReference type="InterPro" id="IPR051531">
    <property type="entry name" value="N-acetyltransferase"/>
</dbReference>
<name>A0A0W0WEG7_9GAMM</name>
<dbReference type="AlphaFoldDB" id="A0A0W0WEG7"/>
<protein>
    <submittedName>
        <fullName evidence="1">GNAT family acetyltransferase</fullName>
    </submittedName>
</protein>
<organism evidence="1 2">
    <name type="scientific">Legionella israelensis</name>
    <dbReference type="NCBI Taxonomy" id="454"/>
    <lineage>
        <taxon>Bacteria</taxon>
        <taxon>Pseudomonadati</taxon>
        <taxon>Pseudomonadota</taxon>
        <taxon>Gammaproteobacteria</taxon>
        <taxon>Legionellales</taxon>
        <taxon>Legionellaceae</taxon>
        <taxon>Legionella</taxon>
    </lineage>
</organism>
<dbReference type="RefSeq" id="WP_058501082.1">
    <property type="nucleotide sequence ID" value="NZ_CAAAJA010000046.1"/>
</dbReference>
<dbReference type="STRING" id="454.Lisr_0706"/>
<dbReference type="OrthoDB" id="9801656at2"/>
<keyword evidence="1" id="KW-0808">Transferase</keyword>
<dbReference type="Pfam" id="PF13302">
    <property type="entry name" value="Acetyltransf_3"/>
    <property type="match status" value="1"/>
</dbReference>
<evidence type="ECO:0000313" key="1">
    <source>
        <dbReference type="EMBL" id="KTD30611.1"/>
    </source>
</evidence>
<dbReference type="SUPFAM" id="SSF55729">
    <property type="entry name" value="Acyl-CoA N-acyltransferases (Nat)"/>
    <property type="match status" value="1"/>
</dbReference>
<dbReference type="InterPro" id="IPR016181">
    <property type="entry name" value="Acyl_CoA_acyltransferase"/>
</dbReference>
<dbReference type="InterPro" id="IPR000182">
    <property type="entry name" value="GNAT_dom"/>
</dbReference>
<dbReference type="PATRIC" id="fig|454.4.peg.757"/>
<comment type="caution">
    <text evidence="1">The sequence shown here is derived from an EMBL/GenBank/DDBJ whole genome shotgun (WGS) entry which is preliminary data.</text>
</comment>
<gene>
    <name evidence="1" type="ORF">Lisr_0706</name>
</gene>
<dbReference type="Gene3D" id="3.40.630.30">
    <property type="match status" value="1"/>
</dbReference>
<dbReference type="EMBL" id="LNYH01000028">
    <property type="protein sequence ID" value="KTD30611.1"/>
    <property type="molecule type" value="Genomic_DNA"/>
</dbReference>
<dbReference type="PROSITE" id="PS51186">
    <property type="entry name" value="GNAT"/>
    <property type="match status" value="1"/>
</dbReference>
<dbReference type="GO" id="GO:0016747">
    <property type="term" value="F:acyltransferase activity, transferring groups other than amino-acyl groups"/>
    <property type="evidence" value="ECO:0007669"/>
    <property type="project" value="InterPro"/>
</dbReference>
<dbReference type="Proteomes" id="UP000054761">
    <property type="component" value="Unassembled WGS sequence"/>
</dbReference>